<evidence type="ECO:0000259" key="9">
    <source>
        <dbReference type="PROSITE" id="PS50929"/>
    </source>
</evidence>
<evidence type="ECO:0000256" key="7">
    <source>
        <dbReference type="SAM" id="Phobius"/>
    </source>
</evidence>
<keyword evidence="11" id="KW-1185">Reference proteome</keyword>
<dbReference type="PROSITE" id="PS50893">
    <property type="entry name" value="ABC_TRANSPORTER_2"/>
    <property type="match status" value="1"/>
</dbReference>
<protein>
    <submittedName>
        <fullName evidence="10">ATP-binding cassette domain-containing protein</fullName>
    </submittedName>
</protein>
<evidence type="ECO:0000259" key="8">
    <source>
        <dbReference type="PROSITE" id="PS50893"/>
    </source>
</evidence>
<dbReference type="Gene3D" id="3.40.50.300">
    <property type="entry name" value="P-loop containing nucleotide triphosphate hydrolases"/>
    <property type="match status" value="1"/>
</dbReference>
<keyword evidence="4 10" id="KW-0067">ATP-binding</keyword>
<evidence type="ECO:0000256" key="6">
    <source>
        <dbReference type="ARBA" id="ARBA00023136"/>
    </source>
</evidence>
<evidence type="ECO:0000256" key="1">
    <source>
        <dbReference type="ARBA" id="ARBA00004651"/>
    </source>
</evidence>
<comment type="caution">
    <text evidence="10">The sequence shown here is derived from an EMBL/GenBank/DDBJ whole genome shotgun (WGS) entry which is preliminary data.</text>
</comment>
<dbReference type="GO" id="GO:0005524">
    <property type="term" value="F:ATP binding"/>
    <property type="evidence" value="ECO:0007669"/>
    <property type="project" value="UniProtKB-KW"/>
</dbReference>
<dbReference type="InterPro" id="IPR011527">
    <property type="entry name" value="ABC1_TM_dom"/>
</dbReference>
<gene>
    <name evidence="10" type="ORF">EF096_13770</name>
</gene>
<evidence type="ECO:0000256" key="2">
    <source>
        <dbReference type="ARBA" id="ARBA00022692"/>
    </source>
</evidence>
<evidence type="ECO:0000313" key="11">
    <source>
        <dbReference type="Proteomes" id="UP000275199"/>
    </source>
</evidence>
<feature type="transmembrane region" description="Helical" evidence="7">
    <location>
        <begin position="246"/>
        <end position="267"/>
    </location>
</feature>
<keyword evidence="5 7" id="KW-1133">Transmembrane helix</keyword>
<evidence type="ECO:0000313" key="10">
    <source>
        <dbReference type="EMBL" id="ROZ82954.1"/>
    </source>
</evidence>
<proteinExistence type="predicted"/>
<dbReference type="InterPro" id="IPR003593">
    <property type="entry name" value="AAA+_ATPase"/>
</dbReference>
<evidence type="ECO:0000256" key="3">
    <source>
        <dbReference type="ARBA" id="ARBA00022741"/>
    </source>
</evidence>
<dbReference type="PROSITE" id="PS00211">
    <property type="entry name" value="ABC_TRANSPORTER_1"/>
    <property type="match status" value="1"/>
</dbReference>
<dbReference type="Proteomes" id="UP000275199">
    <property type="component" value="Unassembled WGS sequence"/>
</dbReference>
<keyword evidence="2 7" id="KW-0812">Transmembrane</keyword>
<reference evidence="10 11" key="1">
    <citation type="submission" date="2018-11" db="EMBL/GenBank/DDBJ databases">
        <authorList>
            <person name="Jang G.I."/>
            <person name="Hwang C.Y."/>
        </authorList>
    </citation>
    <scope>NUCLEOTIDE SEQUENCE [LARGE SCALE GENOMIC DNA]</scope>
    <source>
        <strain evidence="10 11">SSM26</strain>
    </source>
</reference>
<keyword evidence="3" id="KW-0547">Nucleotide-binding</keyword>
<feature type="transmembrane region" description="Helical" evidence="7">
    <location>
        <begin position="44"/>
        <end position="62"/>
    </location>
</feature>
<dbReference type="PROSITE" id="PS50929">
    <property type="entry name" value="ABC_TM1F"/>
    <property type="match status" value="1"/>
</dbReference>
<dbReference type="SUPFAM" id="SSF90123">
    <property type="entry name" value="ABC transporter transmembrane region"/>
    <property type="match status" value="1"/>
</dbReference>
<dbReference type="EMBL" id="RKKU01000018">
    <property type="protein sequence ID" value="ROZ82954.1"/>
    <property type="molecule type" value="Genomic_DNA"/>
</dbReference>
<name>A0ABX9XHT0_9PSED</name>
<dbReference type="Pfam" id="PF00005">
    <property type="entry name" value="ABC_tran"/>
    <property type="match status" value="1"/>
</dbReference>
<keyword evidence="6 7" id="KW-0472">Membrane</keyword>
<dbReference type="RefSeq" id="WP_123890333.1">
    <property type="nucleotide sequence ID" value="NZ_RKKU01000018.1"/>
</dbReference>
<dbReference type="InterPro" id="IPR039421">
    <property type="entry name" value="Type_1_exporter"/>
</dbReference>
<feature type="transmembrane region" description="Helical" evidence="7">
    <location>
        <begin position="21"/>
        <end position="38"/>
    </location>
</feature>
<accession>A0ABX9XHT0</accession>
<feature type="transmembrane region" description="Helical" evidence="7">
    <location>
        <begin position="165"/>
        <end position="184"/>
    </location>
</feature>
<dbReference type="Gene3D" id="1.20.1560.10">
    <property type="entry name" value="ABC transporter type 1, transmembrane domain"/>
    <property type="match status" value="1"/>
</dbReference>
<dbReference type="InterPro" id="IPR027417">
    <property type="entry name" value="P-loop_NTPase"/>
</dbReference>
<dbReference type="SMART" id="SM00382">
    <property type="entry name" value="AAA"/>
    <property type="match status" value="1"/>
</dbReference>
<dbReference type="InterPro" id="IPR003439">
    <property type="entry name" value="ABC_transporter-like_ATP-bd"/>
</dbReference>
<dbReference type="InterPro" id="IPR017871">
    <property type="entry name" value="ABC_transporter-like_CS"/>
</dbReference>
<feature type="domain" description="ABC transporter" evidence="8">
    <location>
        <begin position="341"/>
        <end position="546"/>
    </location>
</feature>
<dbReference type="SUPFAM" id="SSF52540">
    <property type="entry name" value="P-loop containing nucleoside triphosphate hydrolases"/>
    <property type="match status" value="1"/>
</dbReference>
<dbReference type="PANTHER" id="PTHR24221">
    <property type="entry name" value="ATP-BINDING CASSETTE SUB-FAMILY B"/>
    <property type="match status" value="1"/>
</dbReference>
<evidence type="ECO:0000256" key="4">
    <source>
        <dbReference type="ARBA" id="ARBA00022840"/>
    </source>
</evidence>
<feature type="transmembrane region" description="Helical" evidence="7">
    <location>
        <begin position="282"/>
        <end position="309"/>
    </location>
</feature>
<feature type="domain" description="ABC transmembrane type-1" evidence="9">
    <location>
        <begin position="23"/>
        <end position="309"/>
    </location>
</feature>
<feature type="transmembrane region" description="Helical" evidence="7">
    <location>
        <begin position="140"/>
        <end position="159"/>
    </location>
</feature>
<sequence>MNRKLNSIRLRGLLRSRMGEWNLALFLGGCTLFAAISLLAISGWFISAAALAGLTTTAAYGFDYFRPAALIRLCAIVRTGGRYAERLASHHAALGLLKDLRISLFARVAGRGHSAVTRSSSAMHRLVADIDLLDFFPLRVVAPWFWASLLTAVLLGGFYLLAPLLALAALPGVLLAWLLLPLLAGRHAARLARADVGLAEQRRILLLDNLQMLTPLLLWQRWSARQAVFAGEDQRFSAQRLRQQQWVSLIAAGQQLGLSLSLLGMLWQGGLLVQAGELSLPLLLAAVLGLLGLTEVLLPLAQSFIALGLSQAARDRLNQLTSEPAKQTEQGAAALTELYSLSLSGLSARHEGALSGPQQVDLQLKAGDVLLLSGPSGCGKSTLLEVLAGEPLDYSGERLLNGKAYEHWQWRSVIGYLPQQLDIFDMTLAENLRLGQPAATEQQLWAVLEDVALADWARARPAQLNTTLGEYGAQVSGGQARRIALARLLLAQRPLLLLDEPFAGLDAATREQVLAALLRRQASGMLVIVSHQPLELEKAQRLQLTMN</sequence>
<evidence type="ECO:0000256" key="5">
    <source>
        <dbReference type="ARBA" id="ARBA00022989"/>
    </source>
</evidence>
<dbReference type="PANTHER" id="PTHR24221:SF654">
    <property type="entry name" value="ATP-BINDING CASSETTE SUB-FAMILY B MEMBER 6"/>
    <property type="match status" value="1"/>
</dbReference>
<comment type="subcellular location">
    <subcellularLocation>
        <location evidence="1">Cell membrane</location>
        <topology evidence="1">Multi-pass membrane protein</topology>
    </subcellularLocation>
</comment>
<dbReference type="InterPro" id="IPR036640">
    <property type="entry name" value="ABC1_TM_sf"/>
</dbReference>
<organism evidence="10 11">
    <name type="scientific">Pseudomonas neustonica</name>
    <dbReference type="NCBI Taxonomy" id="2487346"/>
    <lineage>
        <taxon>Bacteria</taxon>
        <taxon>Pseudomonadati</taxon>
        <taxon>Pseudomonadota</taxon>
        <taxon>Gammaproteobacteria</taxon>
        <taxon>Pseudomonadales</taxon>
        <taxon>Pseudomonadaceae</taxon>
        <taxon>Pseudomonas</taxon>
    </lineage>
</organism>